<dbReference type="InterPro" id="IPR015927">
    <property type="entry name" value="Peptidase_S24_S26A/B/C"/>
</dbReference>
<dbReference type="KEGG" id="brh:RBRH_01118"/>
<dbReference type="InterPro" id="IPR039418">
    <property type="entry name" value="LexA-like"/>
</dbReference>
<dbReference type="OrthoDB" id="7011085at2"/>
<dbReference type="PANTHER" id="PTHR40661:SF3">
    <property type="entry name" value="FELS-1 PROPHAGE TRANSCRIPTIONAL REGULATOR"/>
    <property type="match status" value="1"/>
</dbReference>
<dbReference type="AlphaFoldDB" id="E5AP24"/>
<dbReference type="PANTHER" id="PTHR40661">
    <property type="match status" value="1"/>
</dbReference>
<evidence type="ECO:0000313" key="6">
    <source>
        <dbReference type="Proteomes" id="UP000007437"/>
    </source>
</evidence>
<keyword evidence="2" id="KW-0238">DNA-binding</keyword>
<keyword evidence="1" id="KW-0805">Transcription regulation</keyword>
<dbReference type="HOGENOM" id="CLU_066192_1_11_4"/>
<dbReference type="InterPro" id="IPR036286">
    <property type="entry name" value="LexA/Signal_pep-like_sf"/>
</dbReference>
<protein>
    <recommendedName>
        <fullName evidence="4">Peptidase S24/S26A/S26B/S26C domain-containing protein</fullName>
    </recommendedName>
</protein>
<evidence type="ECO:0000259" key="4">
    <source>
        <dbReference type="Pfam" id="PF00717"/>
    </source>
</evidence>
<dbReference type="STRING" id="882378.RBRH_01118"/>
<organism evidence="5 6">
    <name type="scientific">Mycetohabitans rhizoxinica (strain DSM 19002 / CIP 109453 / HKI 454)</name>
    <name type="common">Paraburkholderia rhizoxinica</name>
    <dbReference type="NCBI Taxonomy" id="882378"/>
    <lineage>
        <taxon>Bacteria</taxon>
        <taxon>Pseudomonadati</taxon>
        <taxon>Pseudomonadota</taxon>
        <taxon>Betaproteobacteria</taxon>
        <taxon>Burkholderiales</taxon>
        <taxon>Burkholderiaceae</taxon>
        <taxon>Mycetohabitans</taxon>
    </lineage>
</organism>
<dbReference type="CDD" id="cd06529">
    <property type="entry name" value="S24_LexA-like"/>
    <property type="match status" value="1"/>
</dbReference>
<evidence type="ECO:0000256" key="2">
    <source>
        <dbReference type="ARBA" id="ARBA00023125"/>
    </source>
</evidence>
<dbReference type="GO" id="GO:0003677">
    <property type="term" value="F:DNA binding"/>
    <property type="evidence" value="ECO:0007669"/>
    <property type="project" value="UniProtKB-KW"/>
</dbReference>
<evidence type="ECO:0000256" key="3">
    <source>
        <dbReference type="ARBA" id="ARBA00023163"/>
    </source>
</evidence>
<dbReference type="Pfam" id="PF00717">
    <property type="entry name" value="Peptidase_S24"/>
    <property type="match status" value="1"/>
</dbReference>
<dbReference type="EMBL" id="FR687359">
    <property type="protein sequence ID" value="CBW74357.1"/>
    <property type="molecule type" value="Genomic_DNA"/>
</dbReference>
<proteinExistence type="predicted"/>
<sequence>MDEFVYVPRYDLQETATGLWPDDEKAKFTMAFRRYWVENYLHARPEDLSVLRVHGDSMYPVLHDGDNILINHAFTSPQDGIYVIRVDGQVLVKRLQRLHGPFLRVISANPDYPPYEVPIEDANDQRGFAVIGRVV</sequence>
<feature type="domain" description="Peptidase S24/S26A/S26B/S26C" evidence="4">
    <location>
        <begin position="29"/>
        <end position="135"/>
    </location>
</feature>
<evidence type="ECO:0000313" key="5">
    <source>
        <dbReference type="EMBL" id="CBW74357.1"/>
    </source>
</evidence>
<name>E5AP24_MYCRK</name>
<reference evidence="5 6" key="1">
    <citation type="journal article" date="2011" name="J. Bacteriol.">
        <title>Complete genome sequence of Burkholderia rhizoxinica, an endosymbiont of Rhizopus microsporus.</title>
        <authorList>
            <person name="Lackner G."/>
            <person name="Moebius N."/>
            <person name="Partida-Martinez L."/>
            <person name="Hertweck C."/>
        </authorList>
    </citation>
    <scope>NUCLEOTIDE SEQUENCE [LARGE SCALE GENOMIC DNA]</scope>
    <source>
        <strain evidence="6">DSM 19002 / CIP 109453 / HKI 454</strain>
    </source>
</reference>
<dbReference type="eggNOG" id="COG2932">
    <property type="taxonomic scope" value="Bacteria"/>
</dbReference>
<dbReference type="RefSeq" id="WP_013434591.1">
    <property type="nucleotide sequence ID" value="NC_014722.1"/>
</dbReference>
<evidence type="ECO:0000256" key="1">
    <source>
        <dbReference type="ARBA" id="ARBA00023015"/>
    </source>
</evidence>
<dbReference type="SUPFAM" id="SSF51306">
    <property type="entry name" value="LexA/Signal peptidase"/>
    <property type="match status" value="1"/>
</dbReference>
<dbReference type="Proteomes" id="UP000007437">
    <property type="component" value="Chromosome"/>
</dbReference>
<keyword evidence="3" id="KW-0804">Transcription</keyword>
<accession>E5AP24</accession>
<gene>
    <name evidence="5" type="ordered locus">RBRH_01118</name>
</gene>
<dbReference type="Gene3D" id="2.10.109.10">
    <property type="entry name" value="Umud Fragment, subunit A"/>
    <property type="match status" value="1"/>
</dbReference>